<sequence length="132" mass="14832">SRGAFQHPCILETFAYFIETISTIPPEIWKSKKPIAALALCTVAVERAFRYWESGELVLPQRKSRKFSKRLWGFAAGEVIRAATQLSSKQWGKIRDLAGEYTGLNGQQLEQFMCQKAGVSTGRAFCVEVDLD</sequence>
<accession>A0AAD4BGP9</accession>
<evidence type="ECO:0000313" key="2">
    <source>
        <dbReference type="Proteomes" id="UP001194468"/>
    </source>
</evidence>
<proteinExistence type="predicted"/>
<comment type="caution">
    <text evidence="1">The sequence shown here is derived from an EMBL/GenBank/DDBJ whole genome shotgun (WGS) entry which is preliminary data.</text>
</comment>
<gene>
    <name evidence="1" type="ORF">L210DRAFT_877488</name>
</gene>
<name>A0AAD4BGP9_BOLED</name>
<dbReference type="Proteomes" id="UP001194468">
    <property type="component" value="Unassembled WGS sequence"/>
</dbReference>
<organism evidence="1 2">
    <name type="scientific">Boletus edulis BED1</name>
    <dbReference type="NCBI Taxonomy" id="1328754"/>
    <lineage>
        <taxon>Eukaryota</taxon>
        <taxon>Fungi</taxon>
        <taxon>Dikarya</taxon>
        <taxon>Basidiomycota</taxon>
        <taxon>Agaricomycotina</taxon>
        <taxon>Agaricomycetes</taxon>
        <taxon>Agaricomycetidae</taxon>
        <taxon>Boletales</taxon>
        <taxon>Boletineae</taxon>
        <taxon>Boletaceae</taxon>
        <taxon>Boletoideae</taxon>
        <taxon>Boletus</taxon>
    </lineage>
</organism>
<reference evidence="1" key="1">
    <citation type="submission" date="2019-10" db="EMBL/GenBank/DDBJ databases">
        <authorList>
            <consortium name="DOE Joint Genome Institute"/>
            <person name="Kuo A."/>
            <person name="Miyauchi S."/>
            <person name="Kiss E."/>
            <person name="Drula E."/>
            <person name="Kohler A."/>
            <person name="Sanchez-Garcia M."/>
            <person name="Andreopoulos B."/>
            <person name="Barry K.W."/>
            <person name="Bonito G."/>
            <person name="Buee M."/>
            <person name="Carver A."/>
            <person name="Chen C."/>
            <person name="Cichocki N."/>
            <person name="Clum A."/>
            <person name="Culley D."/>
            <person name="Crous P.W."/>
            <person name="Fauchery L."/>
            <person name="Girlanda M."/>
            <person name="Hayes R."/>
            <person name="Keri Z."/>
            <person name="LaButti K."/>
            <person name="Lipzen A."/>
            <person name="Lombard V."/>
            <person name="Magnuson J."/>
            <person name="Maillard F."/>
            <person name="Morin E."/>
            <person name="Murat C."/>
            <person name="Nolan M."/>
            <person name="Ohm R."/>
            <person name="Pangilinan J."/>
            <person name="Pereira M."/>
            <person name="Perotto S."/>
            <person name="Peter M."/>
            <person name="Riley R."/>
            <person name="Sitrit Y."/>
            <person name="Stielow B."/>
            <person name="Szollosi G."/>
            <person name="Zifcakova L."/>
            <person name="Stursova M."/>
            <person name="Spatafora J.W."/>
            <person name="Tedersoo L."/>
            <person name="Vaario L.-M."/>
            <person name="Yamada A."/>
            <person name="Yan M."/>
            <person name="Wang P."/>
            <person name="Xu J."/>
            <person name="Bruns T."/>
            <person name="Baldrian P."/>
            <person name="Vilgalys R."/>
            <person name="Henrissat B."/>
            <person name="Grigoriev I.V."/>
            <person name="Hibbett D."/>
            <person name="Nagy L.G."/>
            <person name="Martin F.M."/>
        </authorList>
    </citation>
    <scope>NUCLEOTIDE SEQUENCE</scope>
    <source>
        <strain evidence="1">BED1</strain>
    </source>
</reference>
<dbReference type="EMBL" id="WHUW01000079">
    <property type="protein sequence ID" value="KAF8427568.1"/>
    <property type="molecule type" value="Genomic_DNA"/>
</dbReference>
<dbReference type="AlphaFoldDB" id="A0AAD4BGP9"/>
<keyword evidence="2" id="KW-1185">Reference proteome</keyword>
<evidence type="ECO:0000313" key="1">
    <source>
        <dbReference type="EMBL" id="KAF8427568.1"/>
    </source>
</evidence>
<reference evidence="1" key="2">
    <citation type="journal article" date="2020" name="Nat. Commun.">
        <title>Large-scale genome sequencing of mycorrhizal fungi provides insights into the early evolution of symbiotic traits.</title>
        <authorList>
            <person name="Miyauchi S."/>
            <person name="Kiss E."/>
            <person name="Kuo A."/>
            <person name="Drula E."/>
            <person name="Kohler A."/>
            <person name="Sanchez-Garcia M."/>
            <person name="Morin E."/>
            <person name="Andreopoulos B."/>
            <person name="Barry K.W."/>
            <person name="Bonito G."/>
            <person name="Buee M."/>
            <person name="Carver A."/>
            <person name="Chen C."/>
            <person name="Cichocki N."/>
            <person name="Clum A."/>
            <person name="Culley D."/>
            <person name="Crous P.W."/>
            <person name="Fauchery L."/>
            <person name="Girlanda M."/>
            <person name="Hayes R.D."/>
            <person name="Keri Z."/>
            <person name="LaButti K."/>
            <person name="Lipzen A."/>
            <person name="Lombard V."/>
            <person name="Magnuson J."/>
            <person name="Maillard F."/>
            <person name="Murat C."/>
            <person name="Nolan M."/>
            <person name="Ohm R.A."/>
            <person name="Pangilinan J."/>
            <person name="Pereira M.F."/>
            <person name="Perotto S."/>
            <person name="Peter M."/>
            <person name="Pfister S."/>
            <person name="Riley R."/>
            <person name="Sitrit Y."/>
            <person name="Stielow J.B."/>
            <person name="Szollosi G."/>
            <person name="Zifcakova L."/>
            <person name="Stursova M."/>
            <person name="Spatafora J.W."/>
            <person name="Tedersoo L."/>
            <person name="Vaario L.M."/>
            <person name="Yamada A."/>
            <person name="Yan M."/>
            <person name="Wang P."/>
            <person name="Xu J."/>
            <person name="Bruns T."/>
            <person name="Baldrian P."/>
            <person name="Vilgalys R."/>
            <person name="Dunand C."/>
            <person name="Henrissat B."/>
            <person name="Grigoriev I.V."/>
            <person name="Hibbett D."/>
            <person name="Nagy L.G."/>
            <person name="Martin F.M."/>
        </authorList>
    </citation>
    <scope>NUCLEOTIDE SEQUENCE</scope>
    <source>
        <strain evidence="1">BED1</strain>
    </source>
</reference>
<feature type="non-terminal residue" evidence="1">
    <location>
        <position position="132"/>
    </location>
</feature>
<protein>
    <submittedName>
        <fullName evidence="1">Uncharacterized protein</fullName>
    </submittedName>
</protein>